<proteinExistence type="predicted"/>
<dbReference type="EMBL" id="JADWDJ010000016">
    <property type="protein sequence ID" value="KAG5268916.1"/>
    <property type="molecule type" value="Genomic_DNA"/>
</dbReference>
<keyword evidence="3" id="KW-1185">Reference proteome</keyword>
<feature type="region of interest" description="Disordered" evidence="1">
    <location>
        <begin position="78"/>
        <end position="97"/>
    </location>
</feature>
<protein>
    <recommendedName>
        <fullName evidence="4">PWWP domain-containing protein</fullName>
    </recommendedName>
</protein>
<comment type="caution">
    <text evidence="2">The sequence shown here is derived from an EMBL/GenBank/DDBJ whole genome shotgun (WGS) entry which is preliminary data.</text>
</comment>
<dbReference type="Proteomes" id="UP000823561">
    <property type="component" value="Chromosome 16"/>
</dbReference>
<evidence type="ECO:0000313" key="3">
    <source>
        <dbReference type="Proteomes" id="UP000823561"/>
    </source>
</evidence>
<reference evidence="2" key="1">
    <citation type="submission" date="2020-10" db="EMBL/GenBank/DDBJ databases">
        <title>Chromosome-scale genome assembly of the Allis shad, Alosa alosa.</title>
        <authorList>
            <person name="Margot Z."/>
            <person name="Christophe K."/>
            <person name="Cabau C."/>
            <person name="Louis A."/>
            <person name="Berthelot C."/>
            <person name="Parey E."/>
            <person name="Roest Crollius H."/>
            <person name="Montfort J."/>
            <person name="Robinson-Rechavi M."/>
            <person name="Bucao C."/>
            <person name="Bouchez O."/>
            <person name="Gislard M."/>
            <person name="Lluch J."/>
            <person name="Milhes M."/>
            <person name="Lampietro C."/>
            <person name="Lopez Roques C."/>
            <person name="Donnadieu C."/>
            <person name="Braasch I."/>
            <person name="Desvignes T."/>
            <person name="Postlethwait J."/>
            <person name="Bobe J."/>
            <person name="Guiguen Y."/>
        </authorList>
    </citation>
    <scope>NUCLEOTIDE SEQUENCE</scope>
    <source>
        <strain evidence="2">M-15738</strain>
        <tissue evidence="2">Blood</tissue>
    </source>
</reference>
<feature type="compositionally biased region" description="Basic and acidic residues" evidence="1">
    <location>
        <begin position="88"/>
        <end position="97"/>
    </location>
</feature>
<dbReference type="AlphaFoldDB" id="A0AAV6G8A8"/>
<evidence type="ECO:0000256" key="1">
    <source>
        <dbReference type="SAM" id="MobiDB-lite"/>
    </source>
</evidence>
<sequence length="97" mass="11190">MYHVVEFVNSKEVEVVHSNWLKGGHSFWPPFVSLAKLHRATKDGVLPGADWTRFPVRVMYSHDVYEIACAKLQEATVTSDLNTEDEDNRPHVHEEKE</sequence>
<dbReference type="PANTHER" id="PTHR34153:SF2">
    <property type="entry name" value="SI:CH211-262H13.3-RELATED"/>
    <property type="match status" value="1"/>
</dbReference>
<evidence type="ECO:0008006" key="4">
    <source>
        <dbReference type="Google" id="ProtNLM"/>
    </source>
</evidence>
<dbReference type="PANTHER" id="PTHR34153">
    <property type="entry name" value="SI:CH211-262H13.3-RELATED-RELATED"/>
    <property type="match status" value="1"/>
</dbReference>
<gene>
    <name evidence="2" type="ORF">AALO_G00217880</name>
</gene>
<evidence type="ECO:0000313" key="2">
    <source>
        <dbReference type="EMBL" id="KAG5268916.1"/>
    </source>
</evidence>
<name>A0AAV6G8A8_9TELE</name>
<organism evidence="2 3">
    <name type="scientific">Alosa alosa</name>
    <name type="common">allis shad</name>
    <dbReference type="NCBI Taxonomy" id="278164"/>
    <lineage>
        <taxon>Eukaryota</taxon>
        <taxon>Metazoa</taxon>
        <taxon>Chordata</taxon>
        <taxon>Craniata</taxon>
        <taxon>Vertebrata</taxon>
        <taxon>Euteleostomi</taxon>
        <taxon>Actinopterygii</taxon>
        <taxon>Neopterygii</taxon>
        <taxon>Teleostei</taxon>
        <taxon>Clupei</taxon>
        <taxon>Clupeiformes</taxon>
        <taxon>Clupeoidei</taxon>
        <taxon>Clupeidae</taxon>
        <taxon>Alosa</taxon>
    </lineage>
</organism>
<accession>A0AAV6G8A8</accession>